<evidence type="ECO:0000313" key="1">
    <source>
        <dbReference type="EMBL" id="KKK81657.1"/>
    </source>
</evidence>
<organism evidence="1">
    <name type="scientific">marine sediment metagenome</name>
    <dbReference type="NCBI Taxonomy" id="412755"/>
    <lineage>
        <taxon>unclassified sequences</taxon>
        <taxon>metagenomes</taxon>
        <taxon>ecological metagenomes</taxon>
    </lineage>
</organism>
<dbReference type="EMBL" id="LAZR01053028">
    <property type="protein sequence ID" value="KKK81657.1"/>
    <property type="molecule type" value="Genomic_DNA"/>
</dbReference>
<gene>
    <name evidence="1" type="ORF">LCGC14_2811250</name>
</gene>
<accession>A0A0F8YJS5</accession>
<comment type="caution">
    <text evidence="1">The sequence shown here is derived from an EMBL/GenBank/DDBJ whole genome shotgun (WGS) entry which is preliminary data.</text>
</comment>
<dbReference type="AlphaFoldDB" id="A0A0F8YJS5"/>
<protein>
    <submittedName>
        <fullName evidence="1">Uncharacterized protein</fullName>
    </submittedName>
</protein>
<proteinExistence type="predicted"/>
<name>A0A0F8YJS5_9ZZZZ</name>
<reference evidence="1" key="1">
    <citation type="journal article" date="2015" name="Nature">
        <title>Complex archaea that bridge the gap between prokaryotes and eukaryotes.</title>
        <authorList>
            <person name="Spang A."/>
            <person name="Saw J.H."/>
            <person name="Jorgensen S.L."/>
            <person name="Zaremba-Niedzwiedzka K."/>
            <person name="Martijn J."/>
            <person name="Lind A.E."/>
            <person name="van Eijk R."/>
            <person name="Schleper C."/>
            <person name="Guy L."/>
            <person name="Ettema T.J."/>
        </authorList>
    </citation>
    <scope>NUCLEOTIDE SEQUENCE</scope>
</reference>
<sequence>MPDVVLEIIIPGGKVAIASAQFLREQPIPLIDDPDYTGDDPIPQIPKYTIKQWIKEFIIDRLKSECYQGKLKLQTDVTEPDGDLFI</sequence>